<accession>A0A4V1A3K9</accession>
<feature type="compositionally biased region" description="Pro residues" evidence="1">
    <location>
        <begin position="132"/>
        <end position="147"/>
    </location>
</feature>
<name>A0A4V1A3K9_9HYPH</name>
<feature type="region of interest" description="Disordered" evidence="1">
    <location>
        <begin position="239"/>
        <end position="275"/>
    </location>
</feature>
<dbReference type="OrthoDB" id="7870844at2"/>
<dbReference type="GeneID" id="90766060"/>
<feature type="compositionally biased region" description="Basic and acidic residues" evidence="1">
    <location>
        <begin position="58"/>
        <end position="88"/>
    </location>
</feature>
<evidence type="ECO:0000256" key="2">
    <source>
        <dbReference type="SAM" id="Phobius"/>
    </source>
</evidence>
<evidence type="ECO:0000256" key="1">
    <source>
        <dbReference type="SAM" id="MobiDB-lite"/>
    </source>
</evidence>
<feature type="region of interest" description="Disordered" evidence="1">
    <location>
        <begin position="56"/>
        <end position="172"/>
    </location>
</feature>
<feature type="compositionally biased region" description="Low complexity" evidence="1">
    <location>
        <begin position="151"/>
        <end position="165"/>
    </location>
</feature>
<gene>
    <name evidence="3" type="ORF">E0E05_02020</name>
</gene>
<keyword evidence="2" id="KW-1133">Transmembrane helix</keyword>
<protein>
    <submittedName>
        <fullName evidence="3">Uncharacterized protein</fullName>
    </submittedName>
</protein>
<feature type="compositionally biased region" description="Low complexity" evidence="1">
    <location>
        <begin position="90"/>
        <end position="99"/>
    </location>
</feature>
<keyword evidence="2" id="KW-0472">Membrane</keyword>
<organism evidence="3 4">
    <name type="scientific">Roseitalea porphyridii</name>
    <dbReference type="NCBI Taxonomy" id="1852022"/>
    <lineage>
        <taxon>Bacteria</taxon>
        <taxon>Pseudomonadati</taxon>
        <taxon>Pseudomonadota</taxon>
        <taxon>Alphaproteobacteria</taxon>
        <taxon>Hyphomicrobiales</taxon>
        <taxon>Ahrensiaceae</taxon>
        <taxon>Roseitalea</taxon>
    </lineage>
</organism>
<reference evidence="3 4" key="1">
    <citation type="journal article" date="2017" name="Int. J. Syst. Evol. Microbiol.">
        <title>Roseitalea porphyridii gen. nov., sp. nov., isolated from a red alga, and reclassification of Hoeflea suaedae Chung et al. 2013 as Pseudohoeflea suaedae gen. nov., comb. nov.</title>
        <authorList>
            <person name="Hyeon J.W."/>
            <person name="Jeong S.E."/>
            <person name="Baek K."/>
            <person name="Jeon C.O."/>
        </authorList>
    </citation>
    <scope>NUCLEOTIDE SEQUENCE [LARGE SCALE GENOMIC DNA]</scope>
    <source>
        <strain evidence="3 4">MA7-20</strain>
    </source>
</reference>
<dbReference type="RefSeq" id="WP_131615179.1">
    <property type="nucleotide sequence ID" value="NZ_CP036532.1"/>
</dbReference>
<dbReference type="AlphaFoldDB" id="A0A4V1A3K9"/>
<proteinExistence type="predicted"/>
<evidence type="ECO:0000313" key="3">
    <source>
        <dbReference type="EMBL" id="QBK29478.1"/>
    </source>
</evidence>
<dbReference type="KEGG" id="rpod:E0E05_02020"/>
<keyword evidence="4" id="KW-1185">Reference proteome</keyword>
<keyword evidence="2" id="KW-0812">Transmembrane</keyword>
<dbReference type="EMBL" id="CP036532">
    <property type="protein sequence ID" value="QBK29478.1"/>
    <property type="molecule type" value="Genomic_DNA"/>
</dbReference>
<sequence length="425" mass="45811">MANEDTRPERRRPSEWMGIATVNSLEQALRRALEKGDATDPAFRRRVYEAAATAMRRSLTERNEATPERLDEQTRRLGEAIRTVETELRGAGAPVDPADIAPPAPPPVETPARRADDVVPPIDPEPRRQTPEPAPAVSPAPDLGPPEPRIDAPAADDPVSPAAGAGQAGGDHLYVEARPDARRREAEAVRAERAPPVRRSPLRTDRGPFATIFAVVVAVALVFGGLWWVFTSGAFVSQEARDTSVRNPPPQIEGEDFAGRDPGTATAPQRANETRGDGEWVQLFDPADPAVLRLEGGATASIESDPFGDYARLITPGGEGRVYIDVPPGVLQRLAGGRVQISLRARSDDGEPTQMSVTCEFGPLGDCGRRRFNVDQAETEFLFHVDLPQGSAPREPGFVILQTDIEGGDRAVNLLSARIRPAAAE</sequence>
<evidence type="ECO:0000313" key="4">
    <source>
        <dbReference type="Proteomes" id="UP000293719"/>
    </source>
</evidence>
<dbReference type="Proteomes" id="UP000293719">
    <property type="component" value="Chromosome"/>
</dbReference>
<feature type="compositionally biased region" description="Pro residues" evidence="1">
    <location>
        <begin position="100"/>
        <end position="109"/>
    </location>
</feature>
<feature type="transmembrane region" description="Helical" evidence="2">
    <location>
        <begin position="208"/>
        <end position="230"/>
    </location>
</feature>